<dbReference type="EMBL" id="JABFUD020000014">
    <property type="protein sequence ID" value="KAI5070637.1"/>
    <property type="molecule type" value="Genomic_DNA"/>
</dbReference>
<dbReference type="AlphaFoldDB" id="A0A9D4UN16"/>
<dbReference type="InterPro" id="IPR024604">
    <property type="entry name" value="GSG2_C"/>
</dbReference>
<evidence type="ECO:0000256" key="4">
    <source>
        <dbReference type="ARBA" id="ARBA00022741"/>
    </source>
</evidence>
<feature type="compositionally biased region" description="Polar residues" evidence="9">
    <location>
        <begin position="44"/>
        <end position="54"/>
    </location>
</feature>
<gene>
    <name evidence="11" type="ORF">GOP47_0014980</name>
</gene>
<evidence type="ECO:0000256" key="5">
    <source>
        <dbReference type="ARBA" id="ARBA00022777"/>
    </source>
</evidence>
<reference evidence="11" key="1">
    <citation type="submission" date="2021-01" db="EMBL/GenBank/DDBJ databases">
        <title>Adiantum capillus-veneris genome.</title>
        <authorList>
            <person name="Fang Y."/>
            <person name="Liao Q."/>
        </authorList>
    </citation>
    <scope>NUCLEOTIDE SEQUENCE</scope>
    <source>
        <strain evidence="11">H3</strain>
        <tissue evidence="11">Leaf</tissue>
    </source>
</reference>
<dbReference type="GO" id="GO:0005524">
    <property type="term" value="F:ATP binding"/>
    <property type="evidence" value="ECO:0007669"/>
    <property type="project" value="UniProtKB-KW"/>
</dbReference>
<dbReference type="SMART" id="SM01331">
    <property type="entry name" value="DUF3635"/>
    <property type="match status" value="1"/>
</dbReference>
<evidence type="ECO:0000256" key="6">
    <source>
        <dbReference type="ARBA" id="ARBA00022840"/>
    </source>
</evidence>
<evidence type="ECO:0000256" key="2">
    <source>
        <dbReference type="ARBA" id="ARBA00022527"/>
    </source>
</evidence>
<dbReference type="PROSITE" id="PS50011">
    <property type="entry name" value="PROTEIN_KINASE_DOM"/>
    <property type="match status" value="1"/>
</dbReference>
<keyword evidence="6" id="KW-0067">ATP-binding</keyword>
<dbReference type="OrthoDB" id="21018at2759"/>
<dbReference type="GO" id="GO:0005634">
    <property type="term" value="C:nucleus"/>
    <property type="evidence" value="ECO:0007669"/>
    <property type="project" value="TreeGrafter"/>
</dbReference>
<dbReference type="GO" id="GO:0035556">
    <property type="term" value="P:intracellular signal transduction"/>
    <property type="evidence" value="ECO:0007669"/>
    <property type="project" value="TreeGrafter"/>
</dbReference>
<evidence type="ECO:0000259" key="10">
    <source>
        <dbReference type="PROSITE" id="PS50011"/>
    </source>
</evidence>
<dbReference type="Gene3D" id="3.30.200.20">
    <property type="entry name" value="Phosphorylase Kinase, domain 1"/>
    <property type="match status" value="1"/>
</dbReference>
<keyword evidence="5" id="KW-0418">Kinase</keyword>
<evidence type="ECO:0000313" key="12">
    <source>
        <dbReference type="Proteomes" id="UP000886520"/>
    </source>
</evidence>
<comment type="catalytic activity">
    <reaction evidence="8">
        <text>L-seryl-[protein] + ATP = O-phospho-L-seryl-[protein] + ADP + H(+)</text>
        <dbReference type="Rhea" id="RHEA:17989"/>
        <dbReference type="Rhea" id="RHEA-COMP:9863"/>
        <dbReference type="Rhea" id="RHEA-COMP:11604"/>
        <dbReference type="ChEBI" id="CHEBI:15378"/>
        <dbReference type="ChEBI" id="CHEBI:29999"/>
        <dbReference type="ChEBI" id="CHEBI:30616"/>
        <dbReference type="ChEBI" id="CHEBI:83421"/>
        <dbReference type="ChEBI" id="CHEBI:456216"/>
        <dbReference type="EC" id="2.7.11.1"/>
    </reaction>
</comment>
<comment type="catalytic activity">
    <reaction evidence="7">
        <text>L-threonyl-[protein] + ATP = O-phospho-L-threonyl-[protein] + ADP + H(+)</text>
        <dbReference type="Rhea" id="RHEA:46608"/>
        <dbReference type="Rhea" id="RHEA-COMP:11060"/>
        <dbReference type="Rhea" id="RHEA-COMP:11605"/>
        <dbReference type="ChEBI" id="CHEBI:15378"/>
        <dbReference type="ChEBI" id="CHEBI:30013"/>
        <dbReference type="ChEBI" id="CHEBI:30616"/>
        <dbReference type="ChEBI" id="CHEBI:61977"/>
        <dbReference type="ChEBI" id="CHEBI:456216"/>
        <dbReference type="EC" id="2.7.11.1"/>
    </reaction>
</comment>
<evidence type="ECO:0000256" key="8">
    <source>
        <dbReference type="ARBA" id="ARBA00048679"/>
    </source>
</evidence>
<dbReference type="PANTHER" id="PTHR24419:SF18">
    <property type="entry name" value="SERINE_THREONINE-PROTEIN KINASE HASPIN"/>
    <property type="match status" value="1"/>
</dbReference>
<dbReference type="GO" id="GO:0072354">
    <property type="term" value="F:histone H3T3 kinase activity"/>
    <property type="evidence" value="ECO:0007669"/>
    <property type="project" value="TreeGrafter"/>
</dbReference>
<dbReference type="InterPro" id="IPR011009">
    <property type="entry name" value="Kinase-like_dom_sf"/>
</dbReference>
<dbReference type="EC" id="2.7.11.1" evidence="1"/>
<dbReference type="Pfam" id="PF12330">
    <property type="entry name" value="Haspin_kinase"/>
    <property type="match status" value="1"/>
</dbReference>
<evidence type="ECO:0000256" key="3">
    <source>
        <dbReference type="ARBA" id="ARBA00022679"/>
    </source>
</evidence>
<feature type="region of interest" description="Disordered" evidence="9">
    <location>
        <begin position="44"/>
        <end position="86"/>
    </location>
</feature>
<keyword evidence="12" id="KW-1185">Reference proteome</keyword>
<dbReference type="Gene3D" id="1.10.510.10">
    <property type="entry name" value="Transferase(Phosphotransferase) domain 1"/>
    <property type="match status" value="1"/>
</dbReference>
<sequence>MAESLCTYRRRRANCIAPAFDDDDKENDKELHAPLVTLENRIATSSRANKNQPSWIDRSLSSRRNVNKVKPDSFSSRRANDKAKQVMSPNVYRKKRVEAPENFVREQRSYFEEVDAFELEEESPPSKDRWLANLQQEDTGIPYVPFHRKGLLQAVQEDTLEDLPNDVSMCNLSSHKDPLSHILMTPRSLEGTQKSVPKGQLQISKQGYRENTGVSIKAHETPLTQKLLVHVYEDPLRHTLKTPQSLDTVQTAEFKKQAQISKQKVVEKTASKTRASHKAHEKPLTRKLTLDALTGNQSVSEVLAQRSILGVVQVELDKKPVYKGLATPTERIPTIIISDDENEHPRELFKLKTFSSSKQLRQQAQDSEAARARQYIVLDDSPASLNNECKTLPFVAPVKCESQRISSTNKVDPENKNVADMSVKRLAVGTEAGPKTGVQAVQLLCKTDEALVEEVEKLKFQANKESPNLDALLEACGQKTPMELEEAIGQISNVKNIVKLGEGTYGEAFRASNLVFKIVPMGGNFRVNGEVQKTFSEMYTEMLLTLTLNRLRKESSIELEFQRNVCNNFIETKMVKVCQGLYGHALMEAWEIWNLRHESENDHPKVFPENQVYMLFVLADGGKDLESFPVASFDVARSILTQVTAALAIAEEDCEFEHRDLHWGNILVAQTEISELHCRLDGTDLQISTYGVFVHIIDFTLSRLSTGEEVLFSNLSDDPLLFKGPKGDVQAETYRKMLHLTKGSWDKRFPKTNCYWIHYLIDILLTNKKYVRLVGCEEGSTFNITTDNAMLTRRRDNELLQVGSNFLQVVPDGNGRKG</sequence>
<dbReference type="PANTHER" id="PTHR24419">
    <property type="entry name" value="INTERLEUKIN-1 RECEPTOR-ASSOCIATED KINASE"/>
    <property type="match status" value="1"/>
</dbReference>
<proteinExistence type="predicted"/>
<dbReference type="InterPro" id="IPR000719">
    <property type="entry name" value="Prot_kinase_dom"/>
</dbReference>
<evidence type="ECO:0000313" key="11">
    <source>
        <dbReference type="EMBL" id="KAI5070637.1"/>
    </source>
</evidence>
<dbReference type="GO" id="GO:0000278">
    <property type="term" value="P:mitotic cell cycle"/>
    <property type="evidence" value="ECO:0007669"/>
    <property type="project" value="TreeGrafter"/>
</dbReference>
<dbReference type="Proteomes" id="UP000886520">
    <property type="component" value="Chromosome 14"/>
</dbReference>
<dbReference type="SUPFAM" id="SSF56112">
    <property type="entry name" value="Protein kinase-like (PK-like)"/>
    <property type="match status" value="1"/>
</dbReference>
<organism evidence="11 12">
    <name type="scientific">Adiantum capillus-veneris</name>
    <name type="common">Maidenhair fern</name>
    <dbReference type="NCBI Taxonomy" id="13818"/>
    <lineage>
        <taxon>Eukaryota</taxon>
        <taxon>Viridiplantae</taxon>
        <taxon>Streptophyta</taxon>
        <taxon>Embryophyta</taxon>
        <taxon>Tracheophyta</taxon>
        <taxon>Polypodiopsida</taxon>
        <taxon>Polypodiidae</taxon>
        <taxon>Polypodiales</taxon>
        <taxon>Pteridineae</taxon>
        <taxon>Pteridaceae</taxon>
        <taxon>Vittarioideae</taxon>
        <taxon>Adiantum</taxon>
    </lineage>
</organism>
<keyword evidence="2" id="KW-0723">Serine/threonine-protein kinase</keyword>
<protein>
    <recommendedName>
        <fullName evidence="1">non-specific serine/threonine protein kinase</fullName>
        <ecNumber evidence="1">2.7.11.1</ecNumber>
    </recommendedName>
</protein>
<evidence type="ECO:0000256" key="9">
    <source>
        <dbReference type="SAM" id="MobiDB-lite"/>
    </source>
</evidence>
<dbReference type="GO" id="GO:0005737">
    <property type="term" value="C:cytoplasm"/>
    <property type="evidence" value="ECO:0007669"/>
    <property type="project" value="TreeGrafter"/>
</dbReference>
<feature type="domain" description="Protein kinase" evidence="10">
    <location>
        <begin position="494"/>
        <end position="818"/>
    </location>
</feature>
<accession>A0A9D4UN16</accession>
<evidence type="ECO:0000256" key="1">
    <source>
        <dbReference type="ARBA" id="ARBA00012513"/>
    </source>
</evidence>
<keyword evidence="4" id="KW-0547">Nucleotide-binding</keyword>
<evidence type="ECO:0000256" key="7">
    <source>
        <dbReference type="ARBA" id="ARBA00047899"/>
    </source>
</evidence>
<keyword evidence="3" id="KW-0808">Transferase</keyword>
<comment type="caution">
    <text evidence="11">The sequence shown here is derived from an EMBL/GenBank/DDBJ whole genome shotgun (WGS) entry which is preliminary data.</text>
</comment>
<name>A0A9D4UN16_ADICA</name>